<name>A0A642V7T1_9ASCO</name>
<evidence type="ECO:0000256" key="2">
    <source>
        <dbReference type="ARBA" id="ARBA00022723"/>
    </source>
</evidence>
<dbReference type="VEuPathDB" id="FungiDB:TRICI_004213"/>
<dbReference type="Gene3D" id="3.90.850.10">
    <property type="entry name" value="Fumarylacetoacetase-like, C-terminal domain"/>
    <property type="match status" value="1"/>
</dbReference>
<dbReference type="PANTHER" id="PTHR11820:SF112">
    <property type="entry name" value="FUMARYLACETOACETATE HYDROLASE FAMILY PROTEIN (AFU_ORTHOLOGUE AFUA_1G02370)-RELATED"/>
    <property type="match status" value="1"/>
</dbReference>
<evidence type="ECO:0000256" key="1">
    <source>
        <dbReference type="ARBA" id="ARBA00010211"/>
    </source>
</evidence>
<dbReference type="FunFam" id="3.90.850.10:FF:000002">
    <property type="entry name" value="2-hydroxyhepta-2,4-diene-1,7-dioate isomerase"/>
    <property type="match status" value="1"/>
</dbReference>
<evidence type="ECO:0000259" key="3">
    <source>
        <dbReference type="Pfam" id="PF01557"/>
    </source>
</evidence>
<reference evidence="4" key="1">
    <citation type="journal article" date="2019" name="G3 (Bethesda)">
        <title>Genome Assemblies of Two Rare Opportunistic Yeast Pathogens: Diutina rugosa (syn. Candida rugosa) and Trichomonascus ciferrii (syn. Candida ciferrii).</title>
        <authorList>
            <person name="Mixao V."/>
            <person name="Saus E."/>
            <person name="Hansen A.P."/>
            <person name="Lass-Florl C."/>
            <person name="Gabaldon T."/>
        </authorList>
    </citation>
    <scope>NUCLEOTIDE SEQUENCE</scope>
    <source>
        <strain evidence="4">CBS 4856</strain>
    </source>
</reference>
<gene>
    <name evidence="4" type="ORF">TRICI_004213</name>
</gene>
<protein>
    <recommendedName>
        <fullName evidence="3">Fumarylacetoacetase-like C-terminal domain-containing protein</fullName>
    </recommendedName>
</protein>
<dbReference type="GO" id="GO:0046872">
    <property type="term" value="F:metal ion binding"/>
    <property type="evidence" value="ECO:0007669"/>
    <property type="project" value="UniProtKB-KW"/>
</dbReference>
<organism evidence="4 5">
    <name type="scientific">Trichomonascus ciferrii</name>
    <dbReference type="NCBI Taxonomy" id="44093"/>
    <lineage>
        <taxon>Eukaryota</taxon>
        <taxon>Fungi</taxon>
        <taxon>Dikarya</taxon>
        <taxon>Ascomycota</taxon>
        <taxon>Saccharomycotina</taxon>
        <taxon>Dipodascomycetes</taxon>
        <taxon>Dipodascales</taxon>
        <taxon>Trichomonascaceae</taxon>
        <taxon>Trichomonascus</taxon>
        <taxon>Trichomonascus ciferrii complex</taxon>
    </lineage>
</organism>
<evidence type="ECO:0000313" key="5">
    <source>
        <dbReference type="Proteomes" id="UP000761534"/>
    </source>
</evidence>
<dbReference type="InterPro" id="IPR011234">
    <property type="entry name" value="Fumarylacetoacetase-like_C"/>
</dbReference>
<feature type="domain" description="Fumarylacetoacetase-like C-terminal" evidence="3">
    <location>
        <begin position="84"/>
        <end position="289"/>
    </location>
</feature>
<dbReference type="GO" id="GO:0006107">
    <property type="term" value="P:oxaloacetate metabolic process"/>
    <property type="evidence" value="ECO:0007669"/>
    <property type="project" value="UniProtKB-ARBA"/>
</dbReference>
<keyword evidence="2" id="KW-0479">Metal-binding</keyword>
<dbReference type="Proteomes" id="UP000761534">
    <property type="component" value="Unassembled WGS sequence"/>
</dbReference>
<dbReference type="PANTHER" id="PTHR11820">
    <property type="entry name" value="ACYLPYRUVASE"/>
    <property type="match status" value="1"/>
</dbReference>
<dbReference type="AlphaFoldDB" id="A0A642V7T1"/>
<sequence>MSGGKVSKIKMGIERLIRFVGTDGNVYYGEPIMKNGNTDPRFAQEARIISGDVFGKYTVENTTKGIRRLLSPLARNKVPTARFLGLNYTKHAKESNMKIPQYPILFFKPTTAIGGPTDNIKVPAIAQTENHTDYECELVVVIGTPCRDVSVDNALDFVFGYAVGNDVSERVWQIQKGGGQWSLGKMYDGWAPFGPAIVSPKLVGDTKNLTISTKVNGEVVQSESTGDMIFPVAEAISFLSQGSTLQPGDLIFMGTPSGVGMGRKPQYWLKNGDVVEISLSNVGSIRNVVEFQQQRSRL</sequence>
<dbReference type="SUPFAM" id="SSF56529">
    <property type="entry name" value="FAH"/>
    <property type="match status" value="1"/>
</dbReference>
<dbReference type="InterPro" id="IPR036663">
    <property type="entry name" value="Fumarylacetoacetase_C_sf"/>
</dbReference>
<dbReference type="EMBL" id="SWFS01000319">
    <property type="protein sequence ID" value="KAA8910195.1"/>
    <property type="molecule type" value="Genomic_DNA"/>
</dbReference>
<keyword evidence="5" id="KW-1185">Reference proteome</keyword>
<dbReference type="OrthoDB" id="411064at2759"/>
<evidence type="ECO:0000313" key="4">
    <source>
        <dbReference type="EMBL" id="KAA8910195.1"/>
    </source>
</evidence>
<proteinExistence type="inferred from homology"/>
<comment type="caution">
    <text evidence="4">The sequence shown here is derived from an EMBL/GenBank/DDBJ whole genome shotgun (WGS) entry which is preliminary data.</text>
</comment>
<dbReference type="GO" id="GO:0050163">
    <property type="term" value="F:oxaloacetate tautomerase activity"/>
    <property type="evidence" value="ECO:0007669"/>
    <property type="project" value="UniProtKB-ARBA"/>
</dbReference>
<accession>A0A642V7T1</accession>
<dbReference type="Pfam" id="PF01557">
    <property type="entry name" value="FAA_hydrolase"/>
    <property type="match status" value="1"/>
</dbReference>
<comment type="similarity">
    <text evidence="1">Belongs to the FAH family.</text>
</comment>